<name>A0A0D5NLU9_9BACL</name>
<keyword evidence="3" id="KW-1185">Reference proteome</keyword>
<feature type="transmembrane region" description="Helical" evidence="1">
    <location>
        <begin position="12"/>
        <end position="35"/>
    </location>
</feature>
<dbReference type="GO" id="GO:0140359">
    <property type="term" value="F:ABC-type transporter activity"/>
    <property type="evidence" value="ECO:0007669"/>
    <property type="project" value="InterPro"/>
</dbReference>
<protein>
    <submittedName>
        <fullName evidence="2">Permease</fullName>
    </submittedName>
</protein>
<dbReference type="HOGENOM" id="CLU_064090_1_0_9"/>
<dbReference type="PANTHER" id="PTHR37305">
    <property type="entry name" value="INTEGRAL MEMBRANE PROTEIN-RELATED"/>
    <property type="match status" value="1"/>
</dbReference>
<keyword evidence="1" id="KW-0472">Membrane</keyword>
<reference evidence="2 3" key="1">
    <citation type="journal article" date="2015" name="J. Biotechnol.">
        <title>Complete genome sequence of Paenibacillus beijingensis 7188(T) (=DSM 24997(T)), a novel rhizobacterium from jujube garden soil.</title>
        <authorList>
            <person name="Kwak Y."/>
            <person name="Shin J.H."/>
        </authorList>
    </citation>
    <scope>NUCLEOTIDE SEQUENCE [LARGE SCALE GENOMIC DNA]</scope>
    <source>
        <strain evidence="2 3">DSM 24997</strain>
    </source>
</reference>
<feature type="transmembrane region" description="Helical" evidence="1">
    <location>
        <begin position="120"/>
        <end position="150"/>
    </location>
</feature>
<feature type="transmembrane region" description="Helical" evidence="1">
    <location>
        <begin position="197"/>
        <end position="219"/>
    </location>
</feature>
<dbReference type="AlphaFoldDB" id="A0A0D5NLU9"/>
<dbReference type="KEGG" id="pbj:VN24_19210"/>
<proteinExistence type="predicted"/>
<organism evidence="2 3">
    <name type="scientific">Paenibacillus beijingensis</name>
    <dbReference type="NCBI Taxonomy" id="1126833"/>
    <lineage>
        <taxon>Bacteria</taxon>
        <taxon>Bacillati</taxon>
        <taxon>Bacillota</taxon>
        <taxon>Bacilli</taxon>
        <taxon>Bacillales</taxon>
        <taxon>Paenibacillaceae</taxon>
        <taxon>Paenibacillus</taxon>
    </lineage>
</organism>
<feature type="transmembrane region" description="Helical" evidence="1">
    <location>
        <begin position="162"/>
        <end position="185"/>
    </location>
</feature>
<feature type="transmembrane region" description="Helical" evidence="1">
    <location>
        <begin position="239"/>
        <end position="262"/>
    </location>
</feature>
<keyword evidence="1" id="KW-1133">Transmembrane helix</keyword>
<sequence>MSIPLFKQMMSLYARGMFSYALGSAFYMLLMFWLYPSIAKNSASINELIQGLPEGVGSAFGLQSGFGSVEAFISGEYYGLILVLILSVFCTQFSTQLVAKLVDQGAMAYLLSAPVTRGKVALTQAAVLFAGLFVIVAVTTLAGFAGYAWFVGGGNEFSPRFLQLNLVVLALFFAVSGISFLVSCLSNDEKRALSISGIITFGFFTMDLLGKISGSIGWLRSLSLFSLYRPGEIAAGTAQMGYATPLLFLIGLAGFAAGIAMFKRRDLPL</sequence>
<accession>A0A0D5NLU9</accession>
<evidence type="ECO:0000313" key="2">
    <source>
        <dbReference type="EMBL" id="AJY76304.1"/>
    </source>
</evidence>
<evidence type="ECO:0000313" key="3">
    <source>
        <dbReference type="Proteomes" id="UP000032633"/>
    </source>
</evidence>
<dbReference type="STRING" id="1126833.VN24_19210"/>
<evidence type="ECO:0000256" key="1">
    <source>
        <dbReference type="SAM" id="Phobius"/>
    </source>
</evidence>
<dbReference type="GO" id="GO:0005886">
    <property type="term" value="C:plasma membrane"/>
    <property type="evidence" value="ECO:0007669"/>
    <property type="project" value="UniProtKB-SubCell"/>
</dbReference>
<dbReference type="EMBL" id="CP011058">
    <property type="protein sequence ID" value="AJY76304.1"/>
    <property type="molecule type" value="Genomic_DNA"/>
</dbReference>
<dbReference type="PATRIC" id="fig|1126833.4.peg.4233"/>
<keyword evidence="1" id="KW-0812">Transmembrane</keyword>
<dbReference type="Proteomes" id="UP000032633">
    <property type="component" value="Chromosome"/>
</dbReference>
<dbReference type="PANTHER" id="PTHR37305:SF2">
    <property type="entry name" value="BACITRACIN TRANSPORT PERMEASE PROTEIN BCRB"/>
    <property type="match status" value="1"/>
</dbReference>
<dbReference type="RefSeq" id="WP_045671732.1">
    <property type="nucleotide sequence ID" value="NZ_CP011058.1"/>
</dbReference>
<feature type="transmembrane region" description="Helical" evidence="1">
    <location>
        <begin position="77"/>
        <end position="99"/>
    </location>
</feature>
<gene>
    <name evidence="2" type="ORF">VN24_19210</name>
</gene>
<dbReference type="OrthoDB" id="66636at2"/>
<reference evidence="3" key="2">
    <citation type="submission" date="2015-03" db="EMBL/GenBank/DDBJ databases">
        <title>Genome sequence of Paenibacillus beijingensis strain DSM 24997T.</title>
        <authorList>
            <person name="Kwak Y."/>
            <person name="Shin J.-H."/>
        </authorList>
    </citation>
    <scope>NUCLEOTIDE SEQUENCE [LARGE SCALE GENOMIC DNA]</scope>
    <source>
        <strain evidence="3">DSM 24997</strain>
    </source>
</reference>